<evidence type="ECO:0000313" key="3">
    <source>
        <dbReference type="Proteomes" id="UP000054408"/>
    </source>
</evidence>
<dbReference type="AlphaFoldDB" id="A0A0L0DAQ7"/>
<dbReference type="GO" id="GO:0005737">
    <property type="term" value="C:cytoplasm"/>
    <property type="evidence" value="ECO:0007669"/>
    <property type="project" value="TreeGrafter"/>
</dbReference>
<evidence type="ECO:0000256" key="1">
    <source>
        <dbReference type="ARBA" id="ARBA00011047"/>
    </source>
</evidence>
<dbReference type="OrthoDB" id="360540at2759"/>
<dbReference type="eggNOG" id="KOG2983">
    <property type="taxonomic scope" value="Eukaryota"/>
</dbReference>
<dbReference type="OMA" id="VWVIEIN"/>
<dbReference type="PANTHER" id="PTHR15323:SF6">
    <property type="entry name" value="CELL DIVISION CYCLE PROTEIN 123 HOMOLOG"/>
    <property type="match status" value="1"/>
</dbReference>
<dbReference type="Pfam" id="PF07065">
    <property type="entry name" value="D123"/>
    <property type="match status" value="1"/>
</dbReference>
<gene>
    <name evidence="2" type="ORF">AMSG_04832</name>
</gene>
<proteinExistence type="inferred from homology"/>
<protein>
    <recommendedName>
        <fullName evidence="4">Cell division cycle protein 123</fullName>
    </recommendedName>
</protein>
<dbReference type="Proteomes" id="UP000054408">
    <property type="component" value="Unassembled WGS sequence"/>
</dbReference>
<reference evidence="2 3" key="1">
    <citation type="submission" date="2010-05" db="EMBL/GenBank/DDBJ databases">
        <title>The Genome Sequence of Thecamonas trahens ATCC 50062.</title>
        <authorList>
            <consortium name="The Broad Institute Genome Sequencing Platform"/>
            <person name="Russ C."/>
            <person name="Cuomo C."/>
            <person name="Shea T."/>
            <person name="Young S.K."/>
            <person name="Zeng Q."/>
            <person name="Koehrsen M."/>
            <person name="Haas B."/>
            <person name="Borodovsky M."/>
            <person name="Guigo R."/>
            <person name="Alvarado L."/>
            <person name="Berlin A."/>
            <person name="Bochicchio J."/>
            <person name="Borenstein D."/>
            <person name="Chapman S."/>
            <person name="Chen Z."/>
            <person name="Freedman E."/>
            <person name="Gellesch M."/>
            <person name="Goldberg J."/>
            <person name="Griggs A."/>
            <person name="Gujja S."/>
            <person name="Heilman E."/>
            <person name="Heiman D."/>
            <person name="Hepburn T."/>
            <person name="Howarth C."/>
            <person name="Jen D."/>
            <person name="Larson L."/>
            <person name="Mehta T."/>
            <person name="Park D."/>
            <person name="Pearson M."/>
            <person name="Roberts A."/>
            <person name="Saif S."/>
            <person name="Shenoy N."/>
            <person name="Sisk P."/>
            <person name="Stolte C."/>
            <person name="Sykes S."/>
            <person name="Thomson T."/>
            <person name="Walk T."/>
            <person name="White J."/>
            <person name="Yandava C."/>
            <person name="Burger G."/>
            <person name="Gray M.W."/>
            <person name="Holland P.W.H."/>
            <person name="King N."/>
            <person name="Lang F.B.F."/>
            <person name="Roger A.J."/>
            <person name="Ruiz-Trillo I."/>
            <person name="Lander E."/>
            <person name="Nusbaum C."/>
        </authorList>
    </citation>
    <scope>NUCLEOTIDE SEQUENCE [LARGE SCALE GENOMIC DNA]</scope>
    <source>
        <strain evidence="2 3">ATCC 50062</strain>
    </source>
</reference>
<dbReference type="InterPro" id="IPR009772">
    <property type="entry name" value="CDC123"/>
</dbReference>
<comment type="similarity">
    <text evidence="1">Belongs to the CDC123 family.</text>
</comment>
<dbReference type="RefSeq" id="XP_013758500.1">
    <property type="nucleotide sequence ID" value="XM_013903046.1"/>
</dbReference>
<dbReference type="PANTHER" id="PTHR15323">
    <property type="entry name" value="D123 PROTEIN"/>
    <property type="match status" value="1"/>
</dbReference>
<organism evidence="2 3">
    <name type="scientific">Thecamonas trahens ATCC 50062</name>
    <dbReference type="NCBI Taxonomy" id="461836"/>
    <lineage>
        <taxon>Eukaryota</taxon>
        <taxon>Apusozoa</taxon>
        <taxon>Apusomonadida</taxon>
        <taxon>Apusomonadidae</taxon>
        <taxon>Thecamonas</taxon>
    </lineage>
</organism>
<keyword evidence="3" id="KW-1185">Reference proteome</keyword>
<accession>A0A0L0DAQ7</accession>
<evidence type="ECO:0008006" key="4">
    <source>
        <dbReference type="Google" id="ProtNLM"/>
    </source>
</evidence>
<sequence>MDLSGLSAAKAQLSETTTVDKSKPVLTETWTPEYLRSYQHAVLDVNLEAWLPAVVDSTFATWLAPLTLDDAAALVANYEADHPEEAAAGSGSLPDDAAAAVAAVARVGDGDWQEALRARLEAAIAEGMAALGASFVFVKTSSRSPKDAAAADGAMAAAYTEALQAEPDAETFNGKLNALLRAGLAVLRVDSPPQGATLLLTSERIYQDMLMALKYPDRFHENVVVRQWVDLDVGFEFRGFVARGVLTALSQYNHLSYFAELAAAGPDIADVIRTAFDSPAMAGALSAAGFDDYVIDFGLVANPARDDGYDVWIIEINPFLETTDPALMHWSRDAALLAGELPFEYRYNTSAPAGAKANVSAEWCAIMGV</sequence>
<dbReference type="STRING" id="461836.A0A0L0DAQ7"/>
<evidence type="ECO:0000313" key="2">
    <source>
        <dbReference type="EMBL" id="KNC48383.1"/>
    </source>
</evidence>
<dbReference type="GeneID" id="25564351"/>
<dbReference type="EMBL" id="GL349451">
    <property type="protein sequence ID" value="KNC48383.1"/>
    <property type="molecule type" value="Genomic_DNA"/>
</dbReference>
<name>A0A0L0DAQ7_THETB</name>